<dbReference type="AlphaFoldDB" id="A0A4U1IEN8"/>
<dbReference type="RefSeq" id="WP_136936384.1">
    <property type="nucleotide sequence ID" value="NZ_SSMQ01000139.1"/>
</dbReference>
<dbReference type="OrthoDB" id="5537332at2"/>
<keyword evidence="3" id="KW-1185">Reference proteome</keyword>
<feature type="region of interest" description="Disordered" evidence="1">
    <location>
        <begin position="200"/>
        <end position="232"/>
    </location>
</feature>
<protein>
    <submittedName>
        <fullName evidence="2">Uncharacterized protein</fullName>
    </submittedName>
</protein>
<comment type="caution">
    <text evidence="2">The sequence shown here is derived from an EMBL/GenBank/DDBJ whole genome shotgun (WGS) entry which is preliminary data.</text>
</comment>
<feature type="compositionally biased region" description="Low complexity" evidence="1">
    <location>
        <begin position="111"/>
        <end position="135"/>
    </location>
</feature>
<dbReference type="Proteomes" id="UP000309215">
    <property type="component" value="Unassembled WGS sequence"/>
</dbReference>
<evidence type="ECO:0000313" key="2">
    <source>
        <dbReference type="EMBL" id="TKC92097.1"/>
    </source>
</evidence>
<reference evidence="2 3" key="1">
    <citation type="submission" date="2019-04" db="EMBL/GenBank/DDBJ databases">
        <authorList>
            <person name="Li Y."/>
            <person name="Wang J."/>
        </authorList>
    </citation>
    <scope>NUCLEOTIDE SEQUENCE [LARGE SCALE GENOMIC DNA]</scope>
    <source>
        <strain evidence="2 3">DSM 14668</strain>
    </source>
</reference>
<evidence type="ECO:0000256" key="1">
    <source>
        <dbReference type="SAM" id="MobiDB-lite"/>
    </source>
</evidence>
<feature type="compositionally biased region" description="Pro residues" evidence="1">
    <location>
        <begin position="220"/>
        <end position="232"/>
    </location>
</feature>
<gene>
    <name evidence="2" type="ORF">E8A74_50465</name>
</gene>
<feature type="region of interest" description="Disordered" evidence="1">
    <location>
        <begin position="97"/>
        <end position="185"/>
    </location>
</feature>
<sequence length="419" mass="43431">MTTPAPNDLLARLRAADELYAEVAPDPKLEARLGARLRGLAGKPPRVAWSSSLRGLGRPLALVLTCAAVLFLSLDDDTPPVRSGLVAPNQTEFAADPDAAPAADHAPETNPRVVGPRRAPAPSAPDARPVAPSPSWRVQDPSSPSDADPERGPLEHPRRGPRPDVPPGPRSRMHTPGEAGDADDAEGFVFWSPTQALSGESRAPMYGATGGARGSTTSTPKPPGPVVEPPGPLASCATPETWKGRAELDCDENGLVLAEITYLDPCGDGLFRSAEHECAEPDPEVDVCTTDTVGDGATCQDPSLLKDMASQACQLAGQQMVDFQYTTGDCGGMTRQASYTCCPPIVDPPPPEPPPSEPPPLVCQSGALGDGVTCLDNGLLKDMAYAACKELGLSLADLQIAGDCPAGQASKVGFSCCGP</sequence>
<dbReference type="EMBL" id="SSMQ01000139">
    <property type="protein sequence ID" value="TKC92097.1"/>
    <property type="molecule type" value="Genomic_DNA"/>
</dbReference>
<proteinExistence type="predicted"/>
<accession>A0A4U1IEN8</accession>
<name>A0A4U1IEN8_9BACT</name>
<evidence type="ECO:0000313" key="3">
    <source>
        <dbReference type="Proteomes" id="UP000309215"/>
    </source>
</evidence>
<feature type="compositionally biased region" description="Basic and acidic residues" evidence="1">
    <location>
        <begin position="148"/>
        <end position="162"/>
    </location>
</feature>
<organism evidence="2 3">
    <name type="scientific">Polyangium fumosum</name>
    <dbReference type="NCBI Taxonomy" id="889272"/>
    <lineage>
        <taxon>Bacteria</taxon>
        <taxon>Pseudomonadati</taxon>
        <taxon>Myxococcota</taxon>
        <taxon>Polyangia</taxon>
        <taxon>Polyangiales</taxon>
        <taxon>Polyangiaceae</taxon>
        <taxon>Polyangium</taxon>
    </lineage>
</organism>